<feature type="transmembrane region" description="Helical" evidence="1">
    <location>
        <begin position="500"/>
        <end position="517"/>
    </location>
</feature>
<dbReference type="Gene3D" id="3.90.1720.10">
    <property type="entry name" value="endopeptidase domain like (from Nostoc punctiforme)"/>
    <property type="match status" value="2"/>
</dbReference>
<accession>A0ABM3IFI0</accession>
<dbReference type="RefSeq" id="XP_048327307.1">
    <property type="nucleotide sequence ID" value="XM_048471350.2"/>
</dbReference>
<reference evidence="4" key="1">
    <citation type="submission" date="2025-08" db="UniProtKB">
        <authorList>
            <consortium name="RefSeq"/>
        </authorList>
    </citation>
    <scope>IDENTIFICATION</scope>
    <source>
        <tissue evidence="4">Seedling</tissue>
    </source>
</reference>
<evidence type="ECO:0000259" key="2">
    <source>
        <dbReference type="PROSITE" id="PS51934"/>
    </source>
</evidence>
<keyword evidence="1" id="KW-0472">Membrane</keyword>
<dbReference type="Proteomes" id="UP001652623">
    <property type="component" value="Chromosome 4"/>
</dbReference>
<gene>
    <name evidence="4" type="primary">LOC107415722</name>
</gene>
<dbReference type="PANTHER" id="PTHR46137">
    <property type="entry name" value="OS05G0310600 PROTEIN"/>
    <property type="match status" value="1"/>
</dbReference>
<feature type="transmembrane region" description="Helical" evidence="1">
    <location>
        <begin position="183"/>
        <end position="199"/>
    </location>
</feature>
<keyword evidence="1" id="KW-0812">Transmembrane</keyword>
<dbReference type="InterPro" id="IPR007053">
    <property type="entry name" value="LRAT_dom"/>
</dbReference>
<dbReference type="Pfam" id="PF04970">
    <property type="entry name" value="LRAT"/>
    <property type="match status" value="2"/>
</dbReference>
<feature type="transmembrane region" description="Helical" evidence="1">
    <location>
        <begin position="259"/>
        <end position="280"/>
    </location>
</feature>
<feature type="domain" description="LRAT" evidence="2">
    <location>
        <begin position="41"/>
        <end position="175"/>
    </location>
</feature>
<feature type="domain" description="LRAT" evidence="2">
    <location>
        <begin position="326"/>
        <end position="466"/>
    </location>
</feature>
<evidence type="ECO:0000313" key="3">
    <source>
        <dbReference type="Proteomes" id="UP001652623"/>
    </source>
</evidence>
<organism evidence="3 4">
    <name type="scientific">Ziziphus jujuba</name>
    <name type="common">Chinese jujube</name>
    <name type="synonym">Ziziphus sativa</name>
    <dbReference type="NCBI Taxonomy" id="326968"/>
    <lineage>
        <taxon>Eukaryota</taxon>
        <taxon>Viridiplantae</taxon>
        <taxon>Streptophyta</taxon>
        <taxon>Embryophyta</taxon>
        <taxon>Tracheophyta</taxon>
        <taxon>Spermatophyta</taxon>
        <taxon>Magnoliopsida</taxon>
        <taxon>eudicotyledons</taxon>
        <taxon>Gunneridae</taxon>
        <taxon>Pentapetalae</taxon>
        <taxon>rosids</taxon>
        <taxon>fabids</taxon>
        <taxon>Rosales</taxon>
        <taxon>Rhamnaceae</taxon>
        <taxon>Paliureae</taxon>
        <taxon>Ziziphus</taxon>
    </lineage>
</organism>
<keyword evidence="3" id="KW-1185">Reference proteome</keyword>
<feature type="transmembrane region" description="Helical" evidence="1">
    <location>
        <begin position="548"/>
        <end position="568"/>
    </location>
</feature>
<proteinExistence type="predicted"/>
<sequence length="596" mass="69069">MREQVRMWNKMRGNWNNMRRVLWNRIPRNELEPGAHIYTWRCRGANTKEVHHGIYFDDGNVIHFTQGGLRSYHRICRNCGIQPHIHGVVSSCLDCFLSGGDHDLYLFEYGVSPDLFLLRPGWNTCTPTRADPNHENVRHRAFFLLRNGFVGYHLYIKNSCDFAIYCKTGLIVFTSMNVGRNESSAYILAVTAFVFFALLKSMPLSFTALASGGHGIYSTCRLALDVGARPDVIQVEVDRSAKVLRSASHYLGFPRTIRFFFKPVWVSLMWTIAWLVLGTWSKSRPLVWALAGFKFLYWAIYNRTFHIRWVLTNKIERRQLLPGDHIYTWRGYFYAHHGIYVGKRRGKRKVIHLTRGDAPITPSWSIFHRWWGNGDQITGDRVRICNMRNFLKGGKLYRYDYGVDLDFFIAKSRGGTGTLASSHPPEFVLHRAYFLLENGFGAYNLFHNNCEDFAIYCKTGLLVPSIISLGRSGQISSIFAAICAIISFPYSLLLTDISNFVRGLAVGYVLYSIWRLFSDTGYRRDAQRLRVQELAAFERFISLMFRQLLFTLVPKFICYTILVSTFWFPQHPWAIRTKNCHLDWIITVACMWVVSF</sequence>
<evidence type="ECO:0000256" key="1">
    <source>
        <dbReference type="SAM" id="Phobius"/>
    </source>
</evidence>
<name>A0ABM3IFI0_ZIZJJ</name>
<evidence type="ECO:0000313" key="4">
    <source>
        <dbReference type="RefSeq" id="XP_048327307.1"/>
    </source>
</evidence>
<dbReference type="GeneID" id="107415722"/>
<feature type="transmembrane region" description="Helical" evidence="1">
    <location>
        <begin position="475"/>
        <end position="494"/>
    </location>
</feature>
<dbReference type="PROSITE" id="PS51934">
    <property type="entry name" value="LRAT"/>
    <property type="match status" value="2"/>
</dbReference>
<keyword evidence="1" id="KW-1133">Transmembrane helix</keyword>
<dbReference type="PANTHER" id="PTHR46137:SF3">
    <property type="entry name" value="OS05G0310600 PROTEIN"/>
    <property type="match status" value="1"/>
</dbReference>
<protein>
    <submittedName>
        <fullName evidence="4">Uncharacterized protein LOC107415722</fullName>
    </submittedName>
</protein>